<gene>
    <name evidence="1" type="ORF">DR950_23890</name>
</gene>
<name>A0A372ZX44_9ACTN</name>
<sequence>MRPAITPTSELIATHSPIGSFEIEPEGAVASCRSSVTSSTGNGEYAVAAVGEPRYGRGRRRHGLG</sequence>
<keyword evidence="2" id="KW-1185">Reference proteome</keyword>
<dbReference type="EMBL" id="QVIG01000001">
    <property type="protein sequence ID" value="RGD60423.1"/>
    <property type="molecule type" value="Genomic_DNA"/>
</dbReference>
<evidence type="ECO:0000313" key="1">
    <source>
        <dbReference type="EMBL" id="RGD60423.1"/>
    </source>
</evidence>
<protein>
    <submittedName>
        <fullName evidence="1">Uncharacterized protein</fullName>
    </submittedName>
</protein>
<dbReference type="AlphaFoldDB" id="A0A372ZX44"/>
<evidence type="ECO:0000313" key="2">
    <source>
        <dbReference type="Proteomes" id="UP000263377"/>
    </source>
</evidence>
<organism evidence="1 2">
    <name type="scientific">Kitasatospora xanthocidica</name>
    <dbReference type="NCBI Taxonomy" id="83382"/>
    <lineage>
        <taxon>Bacteria</taxon>
        <taxon>Bacillati</taxon>
        <taxon>Actinomycetota</taxon>
        <taxon>Actinomycetes</taxon>
        <taxon>Kitasatosporales</taxon>
        <taxon>Streptomycetaceae</taxon>
        <taxon>Kitasatospora</taxon>
    </lineage>
</organism>
<accession>A0A372ZX44</accession>
<dbReference type="Proteomes" id="UP000263377">
    <property type="component" value="Unassembled WGS sequence"/>
</dbReference>
<proteinExistence type="predicted"/>
<reference evidence="1 2" key="1">
    <citation type="submission" date="2018-08" db="EMBL/GenBank/DDBJ databases">
        <title>Diversity &amp; Physiological Properties of Lignin-Decomposing Actinobacteria from Soil.</title>
        <authorList>
            <person name="Roh S.G."/>
            <person name="Kim S.B."/>
        </authorList>
    </citation>
    <scope>NUCLEOTIDE SEQUENCE [LARGE SCALE GENOMIC DNA]</scope>
    <source>
        <strain evidence="1 2">MMS17-GH009</strain>
    </source>
</reference>
<comment type="caution">
    <text evidence="1">The sequence shown here is derived from an EMBL/GenBank/DDBJ whole genome shotgun (WGS) entry which is preliminary data.</text>
</comment>